<evidence type="ECO:0000256" key="2">
    <source>
        <dbReference type="ARBA" id="ARBA00022621"/>
    </source>
</evidence>
<comment type="caution">
    <text evidence="6">The sequence shown here is derived from an EMBL/GenBank/DDBJ whole genome shotgun (WGS) entry which is preliminary data.</text>
</comment>
<dbReference type="PANTHER" id="PTHR37164:SF1">
    <property type="entry name" value="BACTERIOHEMERYTHRIN"/>
    <property type="match status" value="1"/>
</dbReference>
<dbReference type="GO" id="GO:0046872">
    <property type="term" value="F:metal ion binding"/>
    <property type="evidence" value="ECO:0007669"/>
    <property type="project" value="UniProtKB-KW"/>
</dbReference>
<dbReference type="SUPFAM" id="SSF47188">
    <property type="entry name" value="Hemerythrin-like"/>
    <property type="match status" value="1"/>
</dbReference>
<evidence type="ECO:0000259" key="5">
    <source>
        <dbReference type="Pfam" id="PF01814"/>
    </source>
</evidence>
<keyword evidence="2" id="KW-0561">Oxygen transport</keyword>
<proteinExistence type="inferred from homology"/>
<dbReference type="InterPro" id="IPR050669">
    <property type="entry name" value="Hemerythrin"/>
</dbReference>
<reference evidence="6 7" key="1">
    <citation type="submission" date="2018-04" db="EMBL/GenBank/DDBJ databases">
        <title>Novel Campyloabacter and Helicobacter Species and Strains.</title>
        <authorList>
            <person name="Mannion A.J."/>
            <person name="Shen Z."/>
            <person name="Fox J.G."/>
        </authorList>
    </citation>
    <scope>NUCLEOTIDE SEQUENCE [LARGE SCALE GENOMIC DNA]</scope>
    <source>
        <strain evidence="6 7">MIT 97-5075</strain>
    </source>
</reference>
<dbReference type="Pfam" id="PF01814">
    <property type="entry name" value="Hemerythrin"/>
    <property type="match status" value="1"/>
</dbReference>
<protein>
    <submittedName>
        <fullName evidence="6">Hemerythrin-like metal-binding domain-containing protein</fullName>
    </submittedName>
</protein>
<dbReference type="Gene3D" id="1.20.120.50">
    <property type="entry name" value="Hemerythrin-like"/>
    <property type="match status" value="1"/>
</dbReference>
<keyword evidence="2" id="KW-0813">Transport</keyword>
<evidence type="ECO:0000313" key="6">
    <source>
        <dbReference type="EMBL" id="RDU72326.1"/>
    </source>
</evidence>
<evidence type="ECO:0000256" key="1">
    <source>
        <dbReference type="ARBA" id="ARBA00010587"/>
    </source>
</evidence>
<comment type="similarity">
    <text evidence="1">Belongs to the hemerythrin family.</text>
</comment>
<evidence type="ECO:0000313" key="7">
    <source>
        <dbReference type="Proteomes" id="UP000256424"/>
    </source>
</evidence>
<keyword evidence="4" id="KW-0408">Iron</keyword>
<dbReference type="NCBIfam" id="NF033749">
    <property type="entry name" value="bact_hemeryth"/>
    <property type="match status" value="1"/>
</dbReference>
<dbReference type="InterPro" id="IPR012827">
    <property type="entry name" value="Hemerythrin_metal-bd"/>
</dbReference>
<keyword evidence="7" id="KW-1185">Reference proteome</keyword>
<dbReference type="PANTHER" id="PTHR37164">
    <property type="entry name" value="BACTERIOHEMERYTHRIN"/>
    <property type="match status" value="1"/>
</dbReference>
<evidence type="ECO:0000256" key="3">
    <source>
        <dbReference type="ARBA" id="ARBA00022723"/>
    </source>
</evidence>
<dbReference type="OrthoDB" id="9774644at2"/>
<accession>A0A3D8J562</accession>
<sequence>MSKGVIMLAWDDKYSVGNYLIDEQHKKLFELANMADNMIGKQTDPAEIKKMLAALFEYMKTHFRDEETYMAGIQYPGLNLHKEKHKQIIAEITLLVKNMKHDFKQQLVIIMEQWLLKHILQEDMGYHNYREDMKAKRAKQASTTNVPTTENKSTSILKSSTLETKAKGKKGVMHIYTCLCGNTYNIAPDIHAKIQSGEETHKCQDCTTNIKYVTDHEVN</sequence>
<feature type="domain" description="Hemerythrin-like" evidence="5">
    <location>
        <begin position="18"/>
        <end position="127"/>
    </location>
</feature>
<dbReference type="GO" id="GO:0005344">
    <property type="term" value="F:oxygen carrier activity"/>
    <property type="evidence" value="ECO:0007669"/>
    <property type="project" value="UniProtKB-KW"/>
</dbReference>
<name>A0A3D8J562_9HELI</name>
<dbReference type="SUPFAM" id="SSF144217">
    <property type="entry name" value="CSL zinc finger"/>
    <property type="match status" value="1"/>
</dbReference>
<dbReference type="InterPro" id="IPR012312">
    <property type="entry name" value="Hemerythrin-like"/>
</dbReference>
<dbReference type="EMBL" id="NXLW01000008">
    <property type="protein sequence ID" value="RDU72326.1"/>
    <property type="molecule type" value="Genomic_DNA"/>
</dbReference>
<dbReference type="InterPro" id="IPR036671">
    <property type="entry name" value="DPH_MB_sf"/>
</dbReference>
<gene>
    <name evidence="6" type="ORF">CQA66_05125</name>
</gene>
<evidence type="ECO:0000256" key="4">
    <source>
        <dbReference type="ARBA" id="ARBA00023004"/>
    </source>
</evidence>
<dbReference type="PROSITE" id="PS00550">
    <property type="entry name" value="HEMERYTHRINS"/>
    <property type="match status" value="1"/>
</dbReference>
<dbReference type="NCBIfam" id="TIGR02481">
    <property type="entry name" value="hemeryth_dom"/>
    <property type="match status" value="1"/>
</dbReference>
<dbReference type="InterPro" id="IPR035938">
    <property type="entry name" value="Hemerythrin-like_sf"/>
</dbReference>
<dbReference type="AlphaFoldDB" id="A0A3D8J562"/>
<keyword evidence="3" id="KW-0479">Metal-binding</keyword>
<organism evidence="6 7">
    <name type="scientific">Helicobacter aurati</name>
    <dbReference type="NCBI Taxonomy" id="137778"/>
    <lineage>
        <taxon>Bacteria</taxon>
        <taxon>Pseudomonadati</taxon>
        <taxon>Campylobacterota</taxon>
        <taxon>Epsilonproteobacteria</taxon>
        <taxon>Campylobacterales</taxon>
        <taxon>Helicobacteraceae</taxon>
        <taxon>Helicobacter</taxon>
    </lineage>
</organism>
<dbReference type="CDD" id="cd12107">
    <property type="entry name" value="Hemerythrin"/>
    <property type="match status" value="1"/>
</dbReference>
<dbReference type="Proteomes" id="UP000256424">
    <property type="component" value="Unassembled WGS sequence"/>
</dbReference>
<dbReference type="InterPro" id="IPR016131">
    <property type="entry name" value="Haemerythrin_Fe_BS"/>
</dbReference>